<evidence type="ECO:0000313" key="2">
    <source>
        <dbReference type="EMBL" id="SNT72492.1"/>
    </source>
</evidence>
<keyword evidence="1" id="KW-0472">Membrane</keyword>
<sequence length="120" mass="13089">MKDLEYIVSLGFSGGDVWQAVALAFFLAMIASRDPGAWRLGLLALFIDRFVWPIAAQAAAGAEIHTIYASIGAFFTTFPENLGVYAVRYLGLTIMIALFLETRRRLHQAGPSRKAKPAAA</sequence>
<proteinExistence type="predicted"/>
<accession>A0A239PRE3</accession>
<gene>
    <name evidence="2" type="ORF">SAMN06297382_1539</name>
</gene>
<dbReference type="RefSeq" id="WP_089411973.1">
    <property type="nucleotide sequence ID" value="NZ_FZQA01000002.1"/>
</dbReference>
<feature type="transmembrane region" description="Helical" evidence="1">
    <location>
        <begin position="6"/>
        <end position="28"/>
    </location>
</feature>
<dbReference type="AlphaFoldDB" id="A0A239PRE3"/>
<keyword evidence="3" id="KW-1185">Reference proteome</keyword>
<keyword evidence="1" id="KW-0812">Transmembrane</keyword>
<organism evidence="2 3">
    <name type="scientific">Amphiplicatus metriothermophilus</name>
    <dbReference type="NCBI Taxonomy" id="1519374"/>
    <lineage>
        <taxon>Bacteria</taxon>
        <taxon>Pseudomonadati</taxon>
        <taxon>Pseudomonadota</taxon>
        <taxon>Alphaproteobacteria</taxon>
        <taxon>Parvularculales</taxon>
        <taxon>Parvularculaceae</taxon>
        <taxon>Amphiplicatus</taxon>
    </lineage>
</organism>
<dbReference type="EMBL" id="FZQA01000002">
    <property type="protein sequence ID" value="SNT72492.1"/>
    <property type="molecule type" value="Genomic_DNA"/>
</dbReference>
<feature type="transmembrane region" description="Helical" evidence="1">
    <location>
        <begin position="82"/>
        <end position="100"/>
    </location>
</feature>
<keyword evidence="1" id="KW-1133">Transmembrane helix</keyword>
<evidence type="ECO:0000313" key="3">
    <source>
        <dbReference type="Proteomes" id="UP000198346"/>
    </source>
</evidence>
<evidence type="ECO:0000256" key="1">
    <source>
        <dbReference type="SAM" id="Phobius"/>
    </source>
</evidence>
<name>A0A239PRE3_9PROT</name>
<protein>
    <submittedName>
        <fullName evidence="2">Uncharacterized protein</fullName>
    </submittedName>
</protein>
<dbReference type="Proteomes" id="UP000198346">
    <property type="component" value="Unassembled WGS sequence"/>
</dbReference>
<reference evidence="2 3" key="1">
    <citation type="submission" date="2017-07" db="EMBL/GenBank/DDBJ databases">
        <authorList>
            <person name="Sun Z.S."/>
            <person name="Albrecht U."/>
            <person name="Echele G."/>
            <person name="Lee C.C."/>
        </authorList>
    </citation>
    <scope>NUCLEOTIDE SEQUENCE [LARGE SCALE GENOMIC DNA]</scope>
    <source>
        <strain evidence="2 3">CGMCC 1.12710</strain>
    </source>
</reference>